<evidence type="ECO:0000313" key="2">
    <source>
        <dbReference type="EMBL" id="GIM90156.1"/>
    </source>
</evidence>
<gene>
    <name evidence="2" type="ORF">Ato02nite_019490</name>
</gene>
<sequence>MDGSATPMLQGRRLRSVLRRLREGAKLTQEYVATKLDWSKSKVLRIENGQNSVSTTDLKALLDLYGVKDLAEIDRLVGLGRESRKPGWTDKFRDGFVDEFRKFLEYEGGAAVIRQFEAMIVPGPLQTESYATATIGVWGRGAAEQVIARRVEMRLERQRLLWDGDTPQMLFVLDEAVLRRQVGNRTGARQLMTEQLHQLRLLGARPSVSIRVLPFDVGEHAGMPVGSFTILEFDSPEDEDLLYLESPSGDQIVEAHPDGLARYHEVFDELLELSLSSGQTADLLDRLIAEVSDAADSGCERSPP</sequence>
<dbReference type="GO" id="GO:0003677">
    <property type="term" value="F:DNA binding"/>
    <property type="evidence" value="ECO:0007669"/>
    <property type="project" value="InterPro"/>
</dbReference>
<dbReference type="Gene3D" id="1.10.260.40">
    <property type="entry name" value="lambda repressor-like DNA-binding domains"/>
    <property type="match status" value="1"/>
</dbReference>
<dbReference type="PROSITE" id="PS50943">
    <property type="entry name" value="HTH_CROC1"/>
    <property type="match status" value="1"/>
</dbReference>
<organism evidence="2 3">
    <name type="scientific">Paractinoplanes toevensis</name>
    <dbReference type="NCBI Taxonomy" id="571911"/>
    <lineage>
        <taxon>Bacteria</taxon>
        <taxon>Bacillati</taxon>
        <taxon>Actinomycetota</taxon>
        <taxon>Actinomycetes</taxon>
        <taxon>Micromonosporales</taxon>
        <taxon>Micromonosporaceae</taxon>
        <taxon>Paractinoplanes</taxon>
    </lineage>
</organism>
<dbReference type="Proteomes" id="UP000677082">
    <property type="component" value="Unassembled WGS sequence"/>
</dbReference>
<evidence type="ECO:0000259" key="1">
    <source>
        <dbReference type="PROSITE" id="PS50943"/>
    </source>
</evidence>
<proteinExistence type="predicted"/>
<evidence type="ECO:0000313" key="3">
    <source>
        <dbReference type="Proteomes" id="UP000677082"/>
    </source>
</evidence>
<dbReference type="AlphaFoldDB" id="A0A919W7S6"/>
<dbReference type="InterPro" id="IPR043917">
    <property type="entry name" value="DUF5753"/>
</dbReference>
<protein>
    <submittedName>
        <fullName evidence="2">Transcriptional regulator</fullName>
    </submittedName>
</protein>
<dbReference type="CDD" id="cd00093">
    <property type="entry name" value="HTH_XRE"/>
    <property type="match status" value="1"/>
</dbReference>
<dbReference type="EMBL" id="BOQN01000023">
    <property type="protein sequence ID" value="GIM90156.1"/>
    <property type="molecule type" value="Genomic_DNA"/>
</dbReference>
<dbReference type="Pfam" id="PF13560">
    <property type="entry name" value="HTH_31"/>
    <property type="match status" value="1"/>
</dbReference>
<keyword evidence="3" id="KW-1185">Reference proteome</keyword>
<dbReference type="InterPro" id="IPR010982">
    <property type="entry name" value="Lambda_DNA-bd_dom_sf"/>
</dbReference>
<dbReference type="InterPro" id="IPR001387">
    <property type="entry name" value="Cro/C1-type_HTH"/>
</dbReference>
<dbReference type="SUPFAM" id="SSF47413">
    <property type="entry name" value="lambda repressor-like DNA-binding domains"/>
    <property type="match status" value="1"/>
</dbReference>
<dbReference type="Pfam" id="PF19054">
    <property type="entry name" value="DUF5753"/>
    <property type="match status" value="1"/>
</dbReference>
<dbReference type="SMART" id="SM00530">
    <property type="entry name" value="HTH_XRE"/>
    <property type="match status" value="1"/>
</dbReference>
<comment type="caution">
    <text evidence="2">The sequence shown here is derived from an EMBL/GenBank/DDBJ whole genome shotgun (WGS) entry which is preliminary data.</text>
</comment>
<name>A0A919W7S6_9ACTN</name>
<feature type="domain" description="HTH cro/C1-type" evidence="1">
    <location>
        <begin position="18"/>
        <end position="73"/>
    </location>
</feature>
<reference evidence="2 3" key="1">
    <citation type="submission" date="2021-03" db="EMBL/GenBank/DDBJ databases">
        <title>Whole genome shotgun sequence of Actinoplanes toevensis NBRC 105298.</title>
        <authorList>
            <person name="Komaki H."/>
            <person name="Tamura T."/>
        </authorList>
    </citation>
    <scope>NUCLEOTIDE SEQUENCE [LARGE SCALE GENOMIC DNA]</scope>
    <source>
        <strain evidence="2 3">NBRC 105298</strain>
    </source>
</reference>
<accession>A0A919W7S6</accession>